<dbReference type="PROSITE" id="PS50878">
    <property type="entry name" value="RT_POL"/>
    <property type="match status" value="1"/>
</dbReference>
<feature type="transmembrane region" description="Helical" evidence="8">
    <location>
        <begin position="1246"/>
        <end position="1269"/>
    </location>
</feature>
<keyword evidence="12" id="KW-1185">Reference proteome</keyword>
<feature type="domain" description="Chromo" evidence="9">
    <location>
        <begin position="527"/>
        <end position="586"/>
    </location>
</feature>
<dbReference type="InterPro" id="IPR043502">
    <property type="entry name" value="DNA/RNA_pol_sf"/>
</dbReference>
<dbReference type="OrthoDB" id="6078430at2759"/>
<sequence length="1410" mass="161499">MDPETRHKAAFITQSGIYEWLRLPFGLSNSPASFSMVMAQVLRGINWKFVLCYVDDILVFSENFETHLDHLQQLFNCLSKANLTLKPSKCSFAVTEVKYLGHVISKEGVKVDPEKTSAVATFPEPKTQKDVRSFLGMCNYYRKFVQSYSKITTPLTDLLKKDVQFRWTPQCQIAFDDLKTRLTSSPILAYADMNKPFEIICDASDYAIGHMLIQKDDQNRSRVIAYGGRSLGAAERKYHTTEKECLAIVNAIKNNDTYLSNNRFIIHTDHQALCWLQNTKHKSGRLLRWAMALQHYTFDIKHIKGKDNTCADALSRRTYPETHPDQDQMEDGPKSADIFTLNNVKREITEVHFFYDHDPDTVIAAVQDDNSTVQVEQQDDIGTLQRKCPDFEDIFAYLNDGTLPENNKLARKVNIESQQYSILNGILYHWYQRRTKKPEEQARQHQQLALPRVLRDDALLAYHDSQSGGAHLATKRVYEALKLKRQDDIIVTPHNNDEENDDHQPNADNAQTVSNEVDKEIVDETTYEVECLLGKKTMNGVVHYQCKWKDGSTPTWEPIDNIAENLIEDYHIKYTQQGKRRKRKGNVTSRFSLMLMFIVMVILPLSIVGGHMAVQANNAEEDIHRLNYGVLFQKQPSLYLSREYWLHTFEVELPSNISIQSIPSCTSAVSTCYLFNSIIFHVNVLKENTMTFTHRTLMEIFDMVPETDLNPQKRKSRALLPFIGSLSKSFFGTATMDDVNLLANHINKLVKRDRQMSHALEQHGSHISSFMKVVNHRFDKLQEGMQLNHELVNQLLSSGKNFEILMTNMSMVAFKQISKANEIQVQLVNTLSSIQSLINGKITPHLIPEHVLKKTINGISDILLKDYPQFHLLQNKPSMYYQNAKFFFTRHHSRLYITMKFPISSFSSALTLYKILSFPHPISQKNTTKASQILDLPNYIAITPNHRHFTTFNYETLYNCDVDRYITCDVSLPIQTIKTSSCIFALLHDNKSVIFDQCNFRLLPELTKPNIFELSPASILLTNAKEVTLKCPNKTSTLPGCQFCIQNIPCSCTLQTSTITYQPRLVNCQEKVQESTRLYPINLALLHVFFGFDKVKSYFGNTYFKTAVNISIPNFKFYNHKFNSILASDIKDHLNLKKIAKSAKKDETIFQNLAEPLLDGQITLDSNWPDTNGYVAIASITIGGISFVGFVYMFLQFRSLRTSLLILQPVHNVHSKSTVPSFLFETVTQTTTKSFLDSAILKEFTWIHGSLIVGVLILILLICVLVCLFKHKSHNTTIMIEITSGGSCATIPVTSFPLCPSYWDIQPPVTIQNVQICNFPFGKLSVEWPGFKVINKLTKQSLTVKTCFKVDLFNYFKVRRIINQPYCAYILIVHQGLATPLQENQEPLIPKTTQYHEFQNNLYPNLEPYL</sequence>
<dbReference type="InterPro" id="IPR000477">
    <property type="entry name" value="RT_dom"/>
</dbReference>
<dbReference type="Gene3D" id="3.30.70.270">
    <property type="match status" value="2"/>
</dbReference>
<evidence type="ECO:0000259" key="10">
    <source>
        <dbReference type="PROSITE" id="PS50878"/>
    </source>
</evidence>
<evidence type="ECO:0000256" key="6">
    <source>
        <dbReference type="ARBA" id="ARBA00022918"/>
    </source>
</evidence>
<evidence type="ECO:0000313" key="12">
    <source>
        <dbReference type="Proteomes" id="UP000507470"/>
    </source>
</evidence>
<organism evidence="11 12">
    <name type="scientific">Mytilus coruscus</name>
    <name type="common">Sea mussel</name>
    <dbReference type="NCBI Taxonomy" id="42192"/>
    <lineage>
        <taxon>Eukaryota</taxon>
        <taxon>Metazoa</taxon>
        <taxon>Spiralia</taxon>
        <taxon>Lophotrochozoa</taxon>
        <taxon>Mollusca</taxon>
        <taxon>Bivalvia</taxon>
        <taxon>Autobranchia</taxon>
        <taxon>Pteriomorphia</taxon>
        <taxon>Mytilida</taxon>
        <taxon>Mytiloidea</taxon>
        <taxon>Mytilidae</taxon>
        <taxon>Mytilinae</taxon>
        <taxon>Mytilus</taxon>
    </lineage>
</organism>
<dbReference type="Pfam" id="PF00078">
    <property type="entry name" value="RVT_1"/>
    <property type="match status" value="1"/>
</dbReference>
<evidence type="ECO:0000256" key="3">
    <source>
        <dbReference type="ARBA" id="ARBA00022722"/>
    </source>
</evidence>
<keyword evidence="3" id="KW-0540">Nuclease</keyword>
<evidence type="ECO:0000256" key="4">
    <source>
        <dbReference type="ARBA" id="ARBA00022759"/>
    </source>
</evidence>
<name>A0A6J8A6U1_MYTCO</name>
<dbReference type="SUPFAM" id="SSF56672">
    <property type="entry name" value="DNA/RNA polymerases"/>
    <property type="match status" value="1"/>
</dbReference>
<keyword evidence="4" id="KW-0255">Endonuclease</keyword>
<dbReference type="GO" id="GO:0004519">
    <property type="term" value="F:endonuclease activity"/>
    <property type="evidence" value="ECO:0007669"/>
    <property type="project" value="UniProtKB-KW"/>
</dbReference>
<gene>
    <name evidence="11" type="ORF">MCOR_4341</name>
</gene>
<keyword evidence="2" id="KW-0548">Nucleotidyltransferase</keyword>
<evidence type="ECO:0000256" key="1">
    <source>
        <dbReference type="ARBA" id="ARBA00022679"/>
    </source>
</evidence>
<keyword evidence="5" id="KW-0378">Hydrolase</keyword>
<feature type="region of interest" description="Disordered" evidence="7">
    <location>
        <begin position="493"/>
        <end position="512"/>
    </location>
</feature>
<reference evidence="11 12" key="1">
    <citation type="submission" date="2020-06" db="EMBL/GenBank/DDBJ databases">
        <authorList>
            <person name="Li R."/>
            <person name="Bekaert M."/>
        </authorList>
    </citation>
    <scope>NUCLEOTIDE SEQUENCE [LARGE SCALE GENOMIC DNA]</scope>
    <source>
        <strain evidence="12">wild</strain>
    </source>
</reference>
<accession>A0A6J8A6U1</accession>
<evidence type="ECO:0000256" key="8">
    <source>
        <dbReference type="SAM" id="Phobius"/>
    </source>
</evidence>
<dbReference type="InterPro" id="IPR043128">
    <property type="entry name" value="Rev_trsase/Diguanyl_cyclase"/>
</dbReference>
<dbReference type="PROSITE" id="PS50013">
    <property type="entry name" value="CHROMO_2"/>
    <property type="match status" value="1"/>
</dbReference>
<dbReference type="FunFam" id="3.30.70.270:FF:000026">
    <property type="entry name" value="Transposon Ty3-G Gag-Pol polyprotein"/>
    <property type="match status" value="1"/>
</dbReference>
<dbReference type="FunFam" id="3.30.70.270:FF:000003">
    <property type="entry name" value="Transposon Ty3-G Gag-Pol polyprotein"/>
    <property type="match status" value="1"/>
</dbReference>
<dbReference type="Proteomes" id="UP000507470">
    <property type="component" value="Unassembled WGS sequence"/>
</dbReference>
<dbReference type="CDD" id="cd09274">
    <property type="entry name" value="RNase_HI_RT_Ty3"/>
    <property type="match status" value="1"/>
</dbReference>
<dbReference type="InterPro" id="IPR000953">
    <property type="entry name" value="Chromo/chromo_shadow_dom"/>
</dbReference>
<keyword evidence="1" id="KW-0808">Transferase</keyword>
<dbReference type="EMBL" id="CACVKT020000743">
    <property type="protein sequence ID" value="CAC5362616.1"/>
    <property type="molecule type" value="Genomic_DNA"/>
</dbReference>
<dbReference type="InterPro" id="IPR050951">
    <property type="entry name" value="Retrovirus_Pol_polyprotein"/>
</dbReference>
<evidence type="ECO:0000256" key="2">
    <source>
        <dbReference type="ARBA" id="ARBA00022695"/>
    </source>
</evidence>
<keyword evidence="8" id="KW-0812">Transmembrane</keyword>
<dbReference type="Gene3D" id="3.10.10.10">
    <property type="entry name" value="HIV Type 1 Reverse Transcriptase, subunit A, domain 1"/>
    <property type="match status" value="1"/>
</dbReference>
<keyword evidence="8" id="KW-1133">Transmembrane helix</keyword>
<dbReference type="PANTHER" id="PTHR37984:SF5">
    <property type="entry name" value="PROTEIN NYNRIN-LIKE"/>
    <property type="match status" value="1"/>
</dbReference>
<dbReference type="PANTHER" id="PTHR37984">
    <property type="entry name" value="PROTEIN CBG26694"/>
    <property type="match status" value="1"/>
</dbReference>
<feature type="transmembrane region" description="Helical" evidence="8">
    <location>
        <begin position="591"/>
        <end position="614"/>
    </location>
</feature>
<keyword evidence="8" id="KW-0472">Membrane</keyword>
<dbReference type="InterPro" id="IPR041373">
    <property type="entry name" value="RT_RNaseH"/>
</dbReference>
<dbReference type="SUPFAM" id="SSF54160">
    <property type="entry name" value="Chromo domain-like"/>
    <property type="match status" value="1"/>
</dbReference>
<feature type="transmembrane region" description="Helical" evidence="8">
    <location>
        <begin position="1174"/>
        <end position="1195"/>
    </location>
</feature>
<evidence type="ECO:0000256" key="7">
    <source>
        <dbReference type="SAM" id="MobiDB-lite"/>
    </source>
</evidence>
<dbReference type="InterPro" id="IPR016197">
    <property type="entry name" value="Chromo-like_dom_sf"/>
</dbReference>
<dbReference type="Gene3D" id="2.40.50.40">
    <property type="match status" value="1"/>
</dbReference>
<dbReference type="CDD" id="cd01647">
    <property type="entry name" value="RT_LTR"/>
    <property type="match status" value="1"/>
</dbReference>
<evidence type="ECO:0000259" key="9">
    <source>
        <dbReference type="PROSITE" id="PS50013"/>
    </source>
</evidence>
<dbReference type="Pfam" id="PF17917">
    <property type="entry name" value="RT_RNaseH"/>
    <property type="match status" value="1"/>
</dbReference>
<feature type="domain" description="Reverse transcriptase" evidence="10">
    <location>
        <begin position="1"/>
        <end position="104"/>
    </location>
</feature>
<keyword evidence="6" id="KW-0695">RNA-directed DNA polymerase</keyword>
<proteinExistence type="predicted"/>
<evidence type="ECO:0000256" key="5">
    <source>
        <dbReference type="ARBA" id="ARBA00022801"/>
    </source>
</evidence>
<dbReference type="SMART" id="SM00298">
    <property type="entry name" value="CHROMO"/>
    <property type="match status" value="1"/>
</dbReference>
<evidence type="ECO:0000313" key="11">
    <source>
        <dbReference type="EMBL" id="CAC5362616.1"/>
    </source>
</evidence>
<protein>
    <submittedName>
        <fullName evidence="11">Retrovirus-related Pol polyprotein from transposon 297,Retrovirus-related Pol polyprotein from transposon opus,Retrovirus-related Pol polyprotein from transposon 17.6</fullName>
    </submittedName>
</protein>
<dbReference type="GO" id="GO:0016787">
    <property type="term" value="F:hydrolase activity"/>
    <property type="evidence" value="ECO:0007669"/>
    <property type="project" value="UniProtKB-KW"/>
</dbReference>
<dbReference type="CDD" id="cd00024">
    <property type="entry name" value="CD_CSD"/>
    <property type="match status" value="1"/>
</dbReference>
<dbReference type="GO" id="GO:0003964">
    <property type="term" value="F:RNA-directed DNA polymerase activity"/>
    <property type="evidence" value="ECO:0007669"/>
    <property type="project" value="UniProtKB-KW"/>
</dbReference>